<evidence type="ECO:0000256" key="5">
    <source>
        <dbReference type="ARBA" id="ARBA00022801"/>
    </source>
</evidence>
<keyword evidence="7" id="KW-0235">DNA replication</keyword>
<dbReference type="PANTHER" id="PTHR30337">
    <property type="entry name" value="COMPONENT OF ATP-DEPENDENT DSDNA EXONUCLEASE"/>
    <property type="match status" value="1"/>
</dbReference>
<dbReference type="Gene3D" id="3.60.21.10">
    <property type="match status" value="1"/>
</dbReference>
<evidence type="ECO:0000256" key="4">
    <source>
        <dbReference type="ARBA" id="ARBA00022722"/>
    </source>
</evidence>
<dbReference type="EMBL" id="JACHEN010000026">
    <property type="protein sequence ID" value="MBB6217674.1"/>
    <property type="molecule type" value="Genomic_DNA"/>
</dbReference>
<keyword evidence="4 7" id="KW-0540">Nuclease</keyword>
<proteinExistence type="inferred from homology"/>
<dbReference type="NCBIfam" id="TIGR00619">
    <property type="entry name" value="sbcd"/>
    <property type="match status" value="1"/>
</dbReference>
<evidence type="ECO:0000256" key="6">
    <source>
        <dbReference type="ARBA" id="ARBA00022839"/>
    </source>
</evidence>
<dbReference type="GO" id="GO:0008408">
    <property type="term" value="F:3'-5' exonuclease activity"/>
    <property type="evidence" value="ECO:0007669"/>
    <property type="project" value="InterPro"/>
</dbReference>
<protein>
    <recommendedName>
        <fullName evidence="3 7">Nuclease SbcCD subunit D</fullName>
    </recommendedName>
</protein>
<keyword evidence="7" id="KW-0233">DNA recombination</keyword>
<dbReference type="InterPro" id="IPR004843">
    <property type="entry name" value="Calcineurin-like_PHP"/>
</dbReference>
<name>A0A841KVJ6_9FIRM</name>
<sequence>MRMIHTSDWHLGRLFHGIHMTEDQAYVLDQFTDLVRDIRPDVIMVSGDIFDRAVPPTEAVNLLDDVISKILIDYQVPIIMIAGNHDSPDRLGFGYRLMQGKGLHMIGKLNMEVEPVVIHDQHGPVFFHALPYVEPAVVRDKLKDDQIHVHDDSMGKLLQHLKNTINTQQRNVLLAHAFVAGGEESESERPLSVGGSGAVNASYFKDFDYVALGHLHRPQKVGNENVRYSGSLMKYSFSEAEHRKQVAVIEMDATGKINLEPVELRPRRDLRCLEGYLEEILKGPRNGESREDYLMVTLKDEGALLDPMGKLRKVYPNVLHIERPQILTGSEQVKLEGNFRKMREIDLFSSFLKQVTGQEITESQTKIFGEIINQHYSMMRGD</sequence>
<accession>A0A841KVJ6</accession>
<dbReference type="Pfam" id="PF00149">
    <property type="entry name" value="Metallophos"/>
    <property type="match status" value="1"/>
</dbReference>
<organism evidence="10 11">
    <name type="scientific">Anaerosolibacter carboniphilus</name>
    <dbReference type="NCBI Taxonomy" id="1417629"/>
    <lineage>
        <taxon>Bacteria</taxon>
        <taxon>Bacillati</taxon>
        <taxon>Bacillota</taxon>
        <taxon>Clostridia</taxon>
        <taxon>Peptostreptococcales</taxon>
        <taxon>Thermotaleaceae</taxon>
        <taxon>Anaerosolibacter</taxon>
    </lineage>
</organism>
<dbReference type="CDD" id="cd00840">
    <property type="entry name" value="MPP_Mre11_N"/>
    <property type="match status" value="1"/>
</dbReference>
<keyword evidence="11" id="KW-1185">Reference proteome</keyword>
<evidence type="ECO:0000256" key="7">
    <source>
        <dbReference type="RuleBase" id="RU363069"/>
    </source>
</evidence>
<dbReference type="GO" id="GO:0006310">
    <property type="term" value="P:DNA recombination"/>
    <property type="evidence" value="ECO:0007669"/>
    <property type="project" value="UniProtKB-KW"/>
</dbReference>
<evidence type="ECO:0000313" key="10">
    <source>
        <dbReference type="EMBL" id="MBB6217674.1"/>
    </source>
</evidence>
<dbReference type="SUPFAM" id="SSF56300">
    <property type="entry name" value="Metallo-dependent phosphatases"/>
    <property type="match status" value="1"/>
</dbReference>
<evidence type="ECO:0000259" key="9">
    <source>
        <dbReference type="Pfam" id="PF12320"/>
    </source>
</evidence>
<dbReference type="Proteomes" id="UP000579281">
    <property type="component" value="Unassembled WGS sequence"/>
</dbReference>
<comment type="function">
    <text evidence="7">SbcCD cleaves DNA hairpin structures. These structures can inhibit DNA replication and are intermediates in certain DNA recombination reactions. The complex acts as a 3'-&gt;5' double strand exonuclease that can open hairpins. It also has a 5' single-strand endonuclease activity.</text>
</comment>
<comment type="caution">
    <text evidence="10">The sequence shown here is derived from an EMBL/GenBank/DDBJ whole genome shotgun (WGS) entry which is preliminary data.</text>
</comment>
<feature type="domain" description="Calcineurin-like phosphoesterase" evidence="8">
    <location>
        <begin position="1"/>
        <end position="218"/>
    </location>
</feature>
<evidence type="ECO:0000256" key="3">
    <source>
        <dbReference type="ARBA" id="ARBA00013365"/>
    </source>
</evidence>
<dbReference type="AlphaFoldDB" id="A0A841KVJ6"/>
<gene>
    <name evidence="7" type="primary">sbcD</name>
    <name evidence="10" type="ORF">HNQ80_003797</name>
</gene>
<dbReference type="Pfam" id="PF12320">
    <property type="entry name" value="SbcD_C"/>
    <property type="match status" value="1"/>
</dbReference>
<keyword evidence="5 7" id="KW-0378">Hydrolase</keyword>
<feature type="domain" description="Nuclease SbcCD subunit D C-terminal" evidence="9">
    <location>
        <begin position="267"/>
        <end position="355"/>
    </location>
</feature>
<dbReference type="InterPro" id="IPR029052">
    <property type="entry name" value="Metallo-depent_PP-like"/>
</dbReference>
<dbReference type="InterPro" id="IPR004593">
    <property type="entry name" value="SbcD"/>
</dbReference>
<evidence type="ECO:0000256" key="1">
    <source>
        <dbReference type="ARBA" id="ARBA00010555"/>
    </source>
</evidence>
<dbReference type="RefSeq" id="WP_184312164.1">
    <property type="nucleotide sequence ID" value="NZ_JACHEN010000026.1"/>
</dbReference>
<keyword evidence="6 7" id="KW-0269">Exonuclease</keyword>
<dbReference type="GO" id="GO:0006260">
    <property type="term" value="P:DNA replication"/>
    <property type="evidence" value="ECO:0007669"/>
    <property type="project" value="UniProtKB-KW"/>
</dbReference>
<evidence type="ECO:0000256" key="2">
    <source>
        <dbReference type="ARBA" id="ARBA00011322"/>
    </source>
</evidence>
<reference evidence="10 11" key="1">
    <citation type="submission" date="2020-08" db="EMBL/GenBank/DDBJ databases">
        <title>Genomic Encyclopedia of Type Strains, Phase IV (KMG-IV): sequencing the most valuable type-strain genomes for metagenomic binning, comparative biology and taxonomic classification.</title>
        <authorList>
            <person name="Goeker M."/>
        </authorList>
    </citation>
    <scope>NUCLEOTIDE SEQUENCE [LARGE SCALE GENOMIC DNA]</scope>
    <source>
        <strain evidence="10 11">DSM 103526</strain>
    </source>
</reference>
<keyword evidence="7" id="KW-0255">Endonuclease</keyword>
<comment type="similarity">
    <text evidence="1 7">Belongs to the SbcD family.</text>
</comment>
<dbReference type="InterPro" id="IPR041796">
    <property type="entry name" value="Mre11_N"/>
</dbReference>
<evidence type="ECO:0000313" key="11">
    <source>
        <dbReference type="Proteomes" id="UP000579281"/>
    </source>
</evidence>
<dbReference type="PANTHER" id="PTHR30337:SF0">
    <property type="entry name" value="NUCLEASE SBCCD SUBUNIT D"/>
    <property type="match status" value="1"/>
</dbReference>
<comment type="subunit">
    <text evidence="2 7">Heterodimer of SbcC and SbcD.</text>
</comment>
<dbReference type="InterPro" id="IPR026843">
    <property type="entry name" value="SbcD_C"/>
</dbReference>
<dbReference type="InterPro" id="IPR050535">
    <property type="entry name" value="DNA_Repair-Maintenance_Comp"/>
</dbReference>
<dbReference type="GO" id="GO:0004519">
    <property type="term" value="F:endonuclease activity"/>
    <property type="evidence" value="ECO:0007669"/>
    <property type="project" value="UniProtKB-KW"/>
</dbReference>
<evidence type="ECO:0000259" key="8">
    <source>
        <dbReference type="Pfam" id="PF00149"/>
    </source>
</evidence>